<evidence type="ECO:0000313" key="2">
    <source>
        <dbReference type="EMBL" id="MFK2855361.1"/>
    </source>
</evidence>
<evidence type="ECO:0008006" key="4">
    <source>
        <dbReference type="Google" id="ProtNLM"/>
    </source>
</evidence>
<comment type="caution">
    <text evidence="2">The sequence shown here is derived from an EMBL/GenBank/DDBJ whole genome shotgun (WGS) entry which is preliminary data.</text>
</comment>
<evidence type="ECO:0000313" key="3">
    <source>
        <dbReference type="Proteomes" id="UP001620409"/>
    </source>
</evidence>
<dbReference type="Proteomes" id="UP001620409">
    <property type="component" value="Unassembled WGS sequence"/>
</dbReference>
<name>A0ABW8IJH2_9GAMM</name>
<organism evidence="2 3">
    <name type="scientific">Dyella humi</name>
    <dbReference type="NCBI Taxonomy" id="1770547"/>
    <lineage>
        <taxon>Bacteria</taxon>
        <taxon>Pseudomonadati</taxon>
        <taxon>Pseudomonadota</taxon>
        <taxon>Gammaproteobacteria</taxon>
        <taxon>Lysobacterales</taxon>
        <taxon>Rhodanobacteraceae</taxon>
        <taxon>Dyella</taxon>
    </lineage>
</organism>
<sequence>MSLKRTRAAEDGGAPGHRSRNAAFQTHAASSHEEPDAARKYACIRGSKSAALAGAPFYRGRSIGHELLDNARVFSELSHDVVRFIDEVENTSSKLVSPLAADHQEAQHFSMLASQVLKNAQRGSASCKHIDAVIADSVDRIRQGIIVMEQAGFQMLHVIDSVIQSAEMTAFMGNSHQTAAMHVSSTPHVEDDDSDLLQQEAALAVQDLKSWALVLKRNLQQLRLSEQDESAGAVWQVGDGTRG</sequence>
<protein>
    <recommendedName>
        <fullName evidence="4">Chemotaxis protein</fullName>
    </recommendedName>
</protein>
<feature type="region of interest" description="Disordered" evidence="1">
    <location>
        <begin position="1"/>
        <end position="35"/>
    </location>
</feature>
<reference evidence="2 3" key="1">
    <citation type="submission" date="2020-10" db="EMBL/GenBank/DDBJ databases">
        <title>Phylogeny of dyella-like bacteria.</title>
        <authorList>
            <person name="Fu J."/>
        </authorList>
    </citation>
    <scope>NUCLEOTIDE SEQUENCE [LARGE SCALE GENOMIC DNA]</scope>
    <source>
        <strain evidence="2 3">DHG40</strain>
    </source>
</reference>
<dbReference type="EMBL" id="JADIKI010000023">
    <property type="protein sequence ID" value="MFK2855361.1"/>
    <property type="molecule type" value="Genomic_DNA"/>
</dbReference>
<dbReference type="SUPFAM" id="SSF58104">
    <property type="entry name" value="Methyl-accepting chemotaxis protein (MCP) signaling domain"/>
    <property type="match status" value="1"/>
</dbReference>
<proteinExistence type="predicted"/>
<keyword evidence="3" id="KW-1185">Reference proteome</keyword>
<dbReference type="RefSeq" id="WP_380012068.1">
    <property type="nucleotide sequence ID" value="NZ_JADIKI010000023.1"/>
</dbReference>
<evidence type="ECO:0000256" key="1">
    <source>
        <dbReference type="SAM" id="MobiDB-lite"/>
    </source>
</evidence>
<accession>A0ABW8IJH2</accession>
<gene>
    <name evidence="2" type="ORF">ISP18_12235</name>
</gene>